<feature type="transmembrane region" description="Helical" evidence="1">
    <location>
        <begin position="67"/>
        <end position="87"/>
    </location>
</feature>
<feature type="transmembrane region" description="Helical" evidence="1">
    <location>
        <begin position="12"/>
        <end position="30"/>
    </location>
</feature>
<evidence type="ECO:0000313" key="2">
    <source>
        <dbReference type="EMBL" id="OGY65067.1"/>
    </source>
</evidence>
<accession>A0A1G1ZMK5</accession>
<dbReference type="Proteomes" id="UP000177174">
    <property type="component" value="Unassembled WGS sequence"/>
</dbReference>
<reference evidence="2 3" key="1">
    <citation type="journal article" date="2016" name="Nat. Commun.">
        <title>Thousands of microbial genomes shed light on interconnected biogeochemical processes in an aquifer system.</title>
        <authorList>
            <person name="Anantharaman K."/>
            <person name="Brown C.T."/>
            <person name="Hug L.A."/>
            <person name="Sharon I."/>
            <person name="Castelle C.J."/>
            <person name="Probst A.J."/>
            <person name="Thomas B.C."/>
            <person name="Singh A."/>
            <person name="Wilkins M.J."/>
            <person name="Karaoz U."/>
            <person name="Brodie E.L."/>
            <person name="Williams K.H."/>
            <person name="Hubbard S.S."/>
            <person name="Banfield J.F."/>
        </authorList>
    </citation>
    <scope>NUCLEOTIDE SEQUENCE [LARGE SCALE GENOMIC DNA]</scope>
</reference>
<gene>
    <name evidence="2" type="ORF">A3E64_02190</name>
</gene>
<comment type="caution">
    <text evidence="2">The sequence shown here is derived from an EMBL/GenBank/DDBJ whole genome shotgun (WGS) entry which is preliminary data.</text>
</comment>
<keyword evidence="1" id="KW-1133">Transmembrane helix</keyword>
<dbReference type="EMBL" id="MHJH01000005">
    <property type="protein sequence ID" value="OGY65067.1"/>
    <property type="molecule type" value="Genomic_DNA"/>
</dbReference>
<sequence length="229" mass="25213">MEIQNPNIKKAKTSGTLIALFGWVTLMVFTANILTFWIAIVELLVFVAIGGLIQNRMLGEKRKVRNFAIALAVLILVLSVSVVVSGGNQAEPTKPASFKHDRAYVITTLGVISGLTQFNFEIVQTWNEEIGIYANVAVPPKTSQTDLIALLRALKEGLKDESGYVNINVFDNAAAATNYFQRIAELNNAGLFTEAEQLFGHYIGTYTRNPASGFEELMVNEGNNWKNVK</sequence>
<evidence type="ECO:0000313" key="3">
    <source>
        <dbReference type="Proteomes" id="UP000177174"/>
    </source>
</evidence>
<evidence type="ECO:0000256" key="1">
    <source>
        <dbReference type="SAM" id="Phobius"/>
    </source>
</evidence>
<dbReference type="AlphaFoldDB" id="A0A1G1ZMK5"/>
<keyword evidence="1" id="KW-0812">Transmembrane</keyword>
<organism evidence="2 3">
    <name type="scientific">Candidatus Harrisonbacteria bacterium RIFCSPHIGHO2_12_FULL_48_16</name>
    <dbReference type="NCBI Taxonomy" id="1798405"/>
    <lineage>
        <taxon>Bacteria</taxon>
        <taxon>Candidatus Harrisoniibacteriota</taxon>
    </lineage>
</organism>
<protein>
    <submittedName>
        <fullName evidence="2">Uncharacterized protein</fullName>
    </submittedName>
</protein>
<proteinExistence type="predicted"/>
<feature type="transmembrane region" description="Helical" evidence="1">
    <location>
        <begin position="36"/>
        <end position="55"/>
    </location>
</feature>
<name>A0A1G1ZMK5_9BACT</name>
<keyword evidence="1" id="KW-0472">Membrane</keyword>